<evidence type="ECO:0000313" key="2">
    <source>
        <dbReference type="EMBL" id="ACE91658.1"/>
    </source>
</evidence>
<keyword evidence="1" id="KW-1133">Transmembrane helix</keyword>
<sequence>MRLERRARLRRLEQGRAWHCKVGTSDAGERRACRYRGTPISHHAEAWRLKAAASKDEGGWPVARSSSHHHVSMNEATEQPWTAKSTRQAMGDSFVIFRRRSKLFAECEIAFLLAVAVFTILVILYASHRLYRLGRWVSNFFRSGHSRARAPDRLRCERGAPFRDGLLRCGQRTSISASQDQGVGICGDRWFCASR</sequence>
<dbReference type="HOGENOM" id="CLU_1395323_0_0_5"/>
<reference evidence="2 3" key="1">
    <citation type="submission" date="2008-04" db="EMBL/GenBank/DDBJ databases">
        <title>Genome diversity and DNA divergence of Rhizobium etli.</title>
        <authorList>
            <person name="Gonzalez V."/>
            <person name="Acosta J.L."/>
            <person name="Santamaria R.I."/>
            <person name="Bustos P."/>
            <person name="Hernandez-Gonzalez I.L."/>
            <person name="Fernandez J.L."/>
            <person name="Diaz R."/>
            <person name="Flores M."/>
            <person name="Mora J."/>
            <person name="Palacios R."/>
            <person name="Davila G."/>
        </authorList>
    </citation>
    <scope>NUCLEOTIDE SEQUENCE [LARGE SCALE GENOMIC DNA]</scope>
    <source>
        <strain evidence="2 3">CIAT 652</strain>
    </source>
</reference>
<feature type="transmembrane region" description="Helical" evidence="1">
    <location>
        <begin position="103"/>
        <end position="126"/>
    </location>
</feature>
<dbReference type="AlphaFoldDB" id="B3PRU8"/>
<proteinExistence type="predicted"/>
<accession>B3PRU8</accession>
<organism evidence="2 3">
    <name type="scientific">Rhizobium etli (strain CIAT 652)</name>
    <dbReference type="NCBI Taxonomy" id="491916"/>
    <lineage>
        <taxon>Bacteria</taxon>
        <taxon>Pseudomonadati</taxon>
        <taxon>Pseudomonadota</taxon>
        <taxon>Alphaproteobacteria</taxon>
        <taxon>Hyphomicrobiales</taxon>
        <taxon>Rhizobiaceae</taxon>
        <taxon>Rhizobium/Agrobacterium group</taxon>
        <taxon>Rhizobium</taxon>
    </lineage>
</organism>
<name>B3PRU8_RHIE6</name>
<evidence type="ECO:0000313" key="3">
    <source>
        <dbReference type="Proteomes" id="UP000008817"/>
    </source>
</evidence>
<dbReference type="Proteomes" id="UP000008817">
    <property type="component" value="Chromosome"/>
</dbReference>
<protein>
    <submittedName>
        <fullName evidence="2">Uncharacterized protein</fullName>
    </submittedName>
</protein>
<gene>
    <name evidence="2" type="ordered locus">RHECIAT_CH0002706</name>
</gene>
<keyword evidence="1" id="KW-0472">Membrane</keyword>
<keyword evidence="1" id="KW-0812">Transmembrane</keyword>
<dbReference type="EMBL" id="CP001074">
    <property type="protein sequence ID" value="ACE91658.1"/>
    <property type="molecule type" value="Genomic_DNA"/>
</dbReference>
<dbReference type="KEGG" id="rec:RHECIAT_CH0002706"/>
<evidence type="ECO:0000256" key="1">
    <source>
        <dbReference type="SAM" id="Phobius"/>
    </source>
</evidence>